<dbReference type="InterPro" id="IPR006935">
    <property type="entry name" value="Helicase/UvrB_N"/>
</dbReference>
<dbReference type="InterPro" id="IPR027417">
    <property type="entry name" value="P-loop_NTPase"/>
</dbReference>
<dbReference type="SUPFAM" id="SSF52540">
    <property type="entry name" value="P-loop containing nucleoside triphosphate hydrolases"/>
    <property type="match status" value="1"/>
</dbReference>
<comment type="caution">
    <text evidence="2">The sequence shown here is derived from an EMBL/GenBank/DDBJ whole genome shotgun (WGS) entry which is preliminary data.</text>
</comment>
<evidence type="ECO:0000259" key="1">
    <source>
        <dbReference type="PROSITE" id="PS51192"/>
    </source>
</evidence>
<protein>
    <recommendedName>
        <fullName evidence="1">Helicase ATP-binding domain-containing protein</fullName>
    </recommendedName>
</protein>
<dbReference type="EMBL" id="PEVJ01000052">
    <property type="protein sequence ID" value="PIU98299.1"/>
    <property type="molecule type" value="Genomic_DNA"/>
</dbReference>
<dbReference type="PANTHER" id="PTHR47396:SF1">
    <property type="entry name" value="ATP-DEPENDENT HELICASE IRC3-RELATED"/>
    <property type="match status" value="1"/>
</dbReference>
<dbReference type="PROSITE" id="PS51192">
    <property type="entry name" value="HELICASE_ATP_BIND_1"/>
    <property type="match status" value="1"/>
</dbReference>
<dbReference type="GO" id="GO:0003677">
    <property type="term" value="F:DNA binding"/>
    <property type="evidence" value="ECO:0007669"/>
    <property type="project" value="InterPro"/>
</dbReference>
<reference evidence="3" key="1">
    <citation type="submission" date="2017-09" db="EMBL/GenBank/DDBJ databases">
        <title>Depth-based differentiation of microbial function through sediment-hosted aquifers and enrichment of novel symbionts in the deep terrestrial subsurface.</title>
        <authorList>
            <person name="Probst A.J."/>
            <person name="Ladd B."/>
            <person name="Jarett J.K."/>
            <person name="Geller-Mcgrath D.E."/>
            <person name="Sieber C.M.K."/>
            <person name="Emerson J.B."/>
            <person name="Anantharaman K."/>
            <person name="Thomas B.C."/>
            <person name="Malmstrom R."/>
            <person name="Stieglmeier M."/>
            <person name="Klingl A."/>
            <person name="Woyke T."/>
            <person name="Ryan C.M."/>
            <person name="Banfield J.F."/>
        </authorList>
    </citation>
    <scope>NUCLEOTIDE SEQUENCE [LARGE SCALE GENOMIC DNA]</scope>
</reference>
<organism evidence="2 3">
    <name type="scientific">Candidatus Wolfebacteria bacterium CG03_land_8_20_14_0_80_40_12</name>
    <dbReference type="NCBI Taxonomy" id="1975069"/>
    <lineage>
        <taxon>Bacteria</taxon>
        <taxon>Candidatus Wolfeibacteriota</taxon>
    </lineage>
</organism>
<evidence type="ECO:0000313" key="2">
    <source>
        <dbReference type="EMBL" id="PIU98299.1"/>
    </source>
</evidence>
<dbReference type="GO" id="GO:0005829">
    <property type="term" value="C:cytosol"/>
    <property type="evidence" value="ECO:0007669"/>
    <property type="project" value="TreeGrafter"/>
</dbReference>
<gene>
    <name evidence="2" type="ORF">COS61_02155</name>
</gene>
<dbReference type="InterPro" id="IPR050742">
    <property type="entry name" value="Helicase_Restrict-Modif_Enz"/>
</dbReference>
<evidence type="ECO:0000313" key="3">
    <source>
        <dbReference type="Proteomes" id="UP000228949"/>
    </source>
</evidence>
<dbReference type="GO" id="GO:0016787">
    <property type="term" value="F:hydrolase activity"/>
    <property type="evidence" value="ECO:0007669"/>
    <property type="project" value="InterPro"/>
</dbReference>
<sequence>MYYFFKQHEENFKEWRNSGYQGIPQAGVEFLKHLASQDFKPDLKIVKFWNEKQWKKVQLEAIERCVYSFEVLGEKDLLINIVTGGGKTTVIGALIAYMMIVHEQYKFLILTPNTIVRERLDDEFDPDSPTYIYNVFPFFFNSFESLKTRIQLHKMQPTASATGIRSGTIILGNIHQIYERTENWKVLHDNVDSLCIFNDEAHNTKAEQYNDLIRKLKPKRFFRLDTTATPDRLDGLHPDSKMIFVYSIAEALTDKIIKRPIVFHPDVRKVKLAYEDLETGKTISAEEVPWEEIEKRRIPARRYITSLRPMRQQIAIACELLKEQEIRIPESYKPLLFVVTFSIEDAKNITRELERIGEKYGIKKILLVHNETEEELKEAARDLNKNPRTEYDAVVSVLMLREGWDVRNISVILLFRKFCYKEIDRQIFSVYGPQVIGRGLRRMSKDPENWESLFIVDHPILKHGWLWDYLKATKYPDELDPANVIIDEQKIPKEQETEKIDEDKIKLNEAENKLEIKNLPPTPEPPKITEPIYEWQKFLDEFKYDFNRMNIIEDIDKIKSLNIDSDLVTLEKGNIPDIEVEKIAAITKTENWPIDELKKQLVKQIHSIAKYSLLEYDRNPDERQVILVKIIREHIKKRLLNGSDIEDSTDEILLRRLWAIIDQIRDIFMRPELMEGIFTHK</sequence>
<dbReference type="Gene3D" id="3.40.50.300">
    <property type="entry name" value="P-loop containing nucleotide triphosphate hydrolases"/>
    <property type="match status" value="2"/>
</dbReference>
<dbReference type="GO" id="GO:0005524">
    <property type="term" value="F:ATP binding"/>
    <property type="evidence" value="ECO:0007669"/>
    <property type="project" value="InterPro"/>
</dbReference>
<accession>A0A2M7B5J9</accession>
<dbReference type="SMART" id="SM00487">
    <property type="entry name" value="DEXDc"/>
    <property type="match status" value="1"/>
</dbReference>
<dbReference type="InterPro" id="IPR014001">
    <property type="entry name" value="Helicase_ATP-bd"/>
</dbReference>
<dbReference type="AlphaFoldDB" id="A0A2M7B5J9"/>
<dbReference type="Proteomes" id="UP000228949">
    <property type="component" value="Unassembled WGS sequence"/>
</dbReference>
<feature type="domain" description="Helicase ATP-binding" evidence="1">
    <location>
        <begin position="68"/>
        <end position="248"/>
    </location>
</feature>
<name>A0A2M7B5J9_9BACT</name>
<dbReference type="Pfam" id="PF04851">
    <property type="entry name" value="ResIII"/>
    <property type="match status" value="1"/>
</dbReference>
<proteinExistence type="predicted"/>
<dbReference type="PANTHER" id="PTHR47396">
    <property type="entry name" value="TYPE I RESTRICTION ENZYME ECOKI R PROTEIN"/>
    <property type="match status" value="1"/>
</dbReference>